<evidence type="ECO:0000256" key="7">
    <source>
        <dbReference type="RuleBase" id="RU367011"/>
    </source>
</evidence>
<proteinExistence type="inferred from homology"/>
<dbReference type="Gene3D" id="3.10.200.10">
    <property type="entry name" value="Alpha carbonic anhydrase"/>
    <property type="match status" value="1"/>
</dbReference>
<dbReference type="GO" id="GO:0004089">
    <property type="term" value="F:carbonate dehydratase activity"/>
    <property type="evidence" value="ECO:0007669"/>
    <property type="project" value="UniProtKB-UniRule"/>
</dbReference>
<sequence length="367" mass="40493">RCMSWWEPEKTPPRPLPKGLDPPLHSLFSGPHGQAHWSDDYPDCGGQAQSPIDIQTKSVQHDPALPPIEPQGYRGPEDGAFTLLNNGHTVAMSLPPSMILRGLPQTYAAVQLHFHWGSRGQAGGSEHQVNGEAFPAELHIVHYNSESYANVSEAKQQTDGLAVLGILIEVGDVANPAYDNILNRLKNIQYAGQKVSIPPFDVHELLPGQLGHYFRYNGSLTTPPCSQNVLWTVFRQRARISASQLKRLQGGLYATKAENSLPVPLVDNYRAPQLLNQRLVFSSFPVGECIGPRRPGWGLLNICLSLLLQVPQPTLQVWPSLLRIVGLGGAHGVMFTADTQRLWIMCKNPKTEREKTGCSLRHNDPSL</sequence>
<evidence type="ECO:0000256" key="1">
    <source>
        <dbReference type="ARBA" id="ARBA00010718"/>
    </source>
</evidence>
<keyword evidence="5" id="KW-0325">Glycoprotein</keyword>
<feature type="region of interest" description="Disordered" evidence="8">
    <location>
        <begin position="1"/>
        <end position="50"/>
    </location>
</feature>
<dbReference type="GO" id="GO:0005886">
    <property type="term" value="C:plasma membrane"/>
    <property type="evidence" value="ECO:0007669"/>
    <property type="project" value="TreeGrafter"/>
</dbReference>
<keyword evidence="3 7" id="KW-0479">Metal-binding</keyword>
<accession>A0A8C3T537</accession>
<dbReference type="InterPro" id="IPR036398">
    <property type="entry name" value="CA_dom_sf"/>
</dbReference>
<evidence type="ECO:0000256" key="8">
    <source>
        <dbReference type="SAM" id="MobiDB-lite"/>
    </source>
</evidence>
<comment type="catalytic activity">
    <reaction evidence="7">
        <text>hydrogencarbonate + H(+) = CO2 + H2O</text>
        <dbReference type="Rhea" id="RHEA:10748"/>
        <dbReference type="ChEBI" id="CHEBI:15377"/>
        <dbReference type="ChEBI" id="CHEBI:15378"/>
        <dbReference type="ChEBI" id="CHEBI:16526"/>
        <dbReference type="ChEBI" id="CHEBI:17544"/>
        <dbReference type="EC" id="4.2.1.1"/>
    </reaction>
</comment>
<dbReference type="Ensembl" id="ENSCSRT00000024380.1">
    <property type="protein sequence ID" value="ENSCSRP00000023363.1"/>
    <property type="gene ID" value="ENSCSRG00000017199.1"/>
</dbReference>
<evidence type="ECO:0000313" key="11">
    <source>
        <dbReference type="Proteomes" id="UP000694403"/>
    </source>
</evidence>
<dbReference type="EC" id="4.2.1.1" evidence="2 7"/>
<dbReference type="SMART" id="SM01057">
    <property type="entry name" value="Carb_anhydrase"/>
    <property type="match status" value="1"/>
</dbReference>
<keyword evidence="4 7" id="KW-0862">Zinc</keyword>
<evidence type="ECO:0000256" key="6">
    <source>
        <dbReference type="ARBA" id="ARBA00023239"/>
    </source>
</evidence>
<dbReference type="PROSITE" id="PS51144">
    <property type="entry name" value="ALPHA_CA_2"/>
    <property type="match status" value="1"/>
</dbReference>
<dbReference type="AlphaFoldDB" id="A0A8C3T537"/>
<dbReference type="FunFam" id="3.10.200.10:FF:000003">
    <property type="entry name" value="Carbonic anhydrase 12"/>
    <property type="match status" value="1"/>
</dbReference>
<evidence type="ECO:0000259" key="9">
    <source>
        <dbReference type="PROSITE" id="PS51144"/>
    </source>
</evidence>
<protein>
    <recommendedName>
        <fullName evidence="2 7">Carbonic anhydrase</fullName>
        <ecNumber evidence="2 7">4.2.1.1</ecNumber>
    </recommendedName>
</protein>
<evidence type="ECO:0000256" key="2">
    <source>
        <dbReference type="ARBA" id="ARBA00012925"/>
    </source>
</evidence>
<evidence type="ECO:0000256" key="3">
    <source>
        <dbReference type="ARBA" id="ARBA00022723"/>
    </source>
</evidence>
<name>A0A8C3T537_CHESE</name>
<dbReference type="InterPro" id="IPR018338">
    <property type="entry name" value="Carbonic_anhydrase_a-class_CS"/>
</dbReference>
<dbReference type="SUPFAM" id="SSF51069">
    <property type="entry name" value="Carbonic anhydrase"/>
    <property type="match status" value="1"/>
</dbReference>
<dbReference type="Pfam" id="PF00194">
    <property type="entry name" value="Carb_anhydrase"/>
    <property type="match status" value="1"/>
</dbReference>
<feature type="domain" description="Alpha-carbonic anhydrase" evidence="9">
    <location>
        <begin position="24"/>
        <end position="284"/>
    </location>
</feature>
<dbReference type="PROSITE" id="PS00162">
    <property type="entry name" value="ALPHA_CA_1"/>
    <property type="match status" value="1"/>
</dbReference>
<organism evidence="10 11">
    <name type="scientific">Chelydra serpentina</name>
    <name type="common">Snapping turtle</name>
    <name type="synonym">Testudo serpentina</name>
    <dbReference type="NCBI Taxonomy" id="8475"/>
    <lineage>
        <taxon>Eukaryota</taxon>
        <taxon>Metazoa</taxon>
        <taxon>Chordata</taxon>
        <taxon>Craniata</taxon>
        <taxon>Vertebrata</taxon>
        <taxon>Euteleostomi</taxon>
        <taxon>Archelosauria</taxon>
        <taxon>Testudinata</taxon>
        <taxon>Testudines</taxon>
        <taxon>Cryptodira</taxon>
        <taxon>Durocryptodira</taxon>
        <taxon>Americhelydia</taxon>
        <taxon>Chelydroidea</taxon>
        <taxon>Chelydridae</taxon>
        <taxon>Chelydra</taxon>
    </lineage>
</organism>
<evidence type="ECO:0000256" key="4">
    <source>
        <dbReference type="ARBA" id="ARBA00022833"/>
    </source>
</evidence>
<dbReference type="Proteomes" id="UP000694403">
    <property type="component" value="Unplaced"/>
</dbReference>
<reference evidence="10" key="2">
    <citation type="submission" date="2025-09" db="UniProtKB">
        <authorList>
            <consortium name="Ensembl"/>
        </authorList>
    </citation>
    <scope>IDENTIFICATION</scope>
</reference>
<comment type="cofactor">
    <cofactor evidence="7">
        <name>Zn(2+)</name>
        <dbReference type="ChEBI" id="CHEBI:29105"/>
    </cofactor>
</comment>
<evidence type="ECO:0000313" key="10">
    <source>
        <dbReference type="Ensembl" id="ENSCSRP00000023363.1"/>
    </source>
</evidence>
<comment type="function">
    <text evidence="7">Reversible hydration of carbon dioxide.</text>
</comment>
<evidence type="ECO:0000256" key="5">
    <source>
        <dbReference type="ARBA" id="ARBA00023180"/>
    </source>
</evidence>
<comment type="similarity">
    <text evidence="1 7">Belongs to the alpha-carbonic anhydrase family.</text>
</comment>
<reference evidence="10" key="1">
    <citation type="submission" date="2025-08" db="UniProtKB">
        <authorList>
            <consortium name="Ensembl"/>
        </authorList>
    </citation>
    <scope>IDENTIFICATION</scope>
</reference>
<keyword evidence="11" id="KW-1185">Reference proteome</keyword>
<dbReference type="InterPro" id="IPR023561">
    <property type="entry name" value="Carbonic_anhydrase_a-class"/>
</dbReference>
<dbReference type="PANTHER" id="PTHR18952:SF84">
    <property type="entry name" value="CARBONIC ANHYDRASE 14"/>
    <property type="match status" value="1"/>
</dbReference>
<dbReference type="InterPro" id="IPR001148">
    <property type="entry name" value="CA_dom"/>
</dbReference>
<dbReference type="GO" id="GO:0008270">
    <property type="term" value="F:zinc ion binding"/>
    <property type="evidence" value="ECO:0007669"/>
    <property type="project" value="UniProtKB-UniRule"/>
</dbReference>
<keyword evidence="6 7" id="KW-0456">Lyase</keyword>
<dbReference type="PANTHER" id="PTHR18952">
    <property type="entry name" value="CARBONIC ANHYDRASE"/>
    <property type="match status" value="1"/>
</dbReference>